<organism evidence="2">
    <name type="scientific">Mycobacterium sp. (strain JLS)</name>
    <dbReference type="NCBI Taxonomy" id="164757"/>
    <lineage>
        <taxon>Bacteria</taxon>
        <taxon>Bacillati</taxon>
        <taxon>Actinomycetota</taxon>
        <taxon>Actinomycetes</taxon>
        <taxon>Mycobacteriales</taxon>
        <taxon>Mycobacteriaceae</taxon>
        <taxon>Mycobacterium</taxon>
    </lineage>
</organism>
<dbReference type="KEGG" id="mjl:Mjls_0433"/>
<sequence length="406" mass="40542">MGMSSHPLRGSLSEGWQPRWPGVSNSITWCPDRRRAGETTSPGNREDTKGSHMNIIDFILDLFRSPASAASFVVDPDGALRDAGLPNVTAAQLASVAATAAPAGYALGGGDPIVGLQRAVADHHQLASNFASPFSPQTSFAPTTEFASRNDTDLLSGNNVPIASPDQAAGANAQNGAFNLGFGDITLGDKTTQTATNGGVVVGGDNDGDIVSGDGAVLGDGNTMNNGDILAGSGSNVVVGKDNEVEDNSQTAGGDLIADNDAPVLNDVDTSGGNGGGADGGGSLIGIGGGNAVGGDGGNGGGIIITDNDVNAGTQIDGDYGSDNVEDNSVNTSVETNTSTSTESKIEDNSSSYESNIGSGNDTAIGSGNETNTSLFSGNDTGFETNTGIDTDVASNNDTNTGLDVF</sequence>
<accession>A0A5Q5CAX0</accession>
<evidence type="ECO:0000313" key="2">
    <source>
        <dbReference type="EMBL" id="ABN96245.1"/>
    </source>
</evidence>
<name>A0A5Q5CAX0_MYCSJ</name>
<dbReference type="EMBL" id="CP000580">
    <property type="protein sequence ID" value="ABN96245.1"/>
    <property type="molecule type" value="Genomic_DNA"/>
</dbReference>
<dbReference type="AlphaFoldDB" id="A0A5Q5CAX0"/>
<proteinExistence type="predicted"/>
<protein>
    <submittedName>
        <fullName evidence="2">Uncharacterized protein</fullName>
    </submittedName>
</protein>
<feature type="compositionally biased region" description="Polar residues" evidence="1">
    <location>
        <begin position="349"/>
        <end position="406"/>
    </location>
</feature>
<feature type="region of interest" description="Disordered" evidence="1">
    <location>
        <begin position="315"/>
        <end position="406"/>
    </location>
</feature>
<gene>
    <name evidence="2" type="ordered locus">Mjls_0433</name>
</gene>
<feature type="compositionally biased region" description="Low complexity" evidence="1">
    <location>
        <begin position="328"/>
        <end position="343"/>
    </location>
</feature>
<dbReference type="InterPro" id="IPR049709">
    <property type="entry name" value="IniB-like_N"/>
</dbReference>
<dbReference type="NCBIfam" id="NF038175">
    <property type="entry name" value="IniB_NTERM"/>
    <property type="match status" value="1"/>
</dbReference>
<feature type="region of interest" description="Disordered" evidence="1">
    <location>
        <begin position="1"/>
        <end position="49"/>
    </location>
</feature>
<reference evidence="2" key="1">
    <citation type="submission" date="2007-02" db="EMBL/GenBank/DDBJ databases">
        <title>Complete sequence of Mycobacterium sp. JLS.</title>
        <authorList>
            <consortium name="US DOE Joint Genome Institute"/>
            <person name="Copeland A."/>
            <person name="Lucas S."/>
            <person name="Lapidus A."/>
            <person name="Barry K."/>
            <person name="Detter J.C."/>
            <person name="Glavina del Rio T."/>
            <person name="Hammon N."/>
            <person name="Israni S."/>
            <person name="Dalin E."/>
            <person name="Tice H."/>
            <person name="Pitluck S."/>
            <person name="Chain P."/>
            <person name="Malfatti S."/>
            <person name="Shin M."/>
            <person name="Vergez L."/>
            <person name="Schmutz J."/>
            <person name="Larimer F."/>
            <person name="Land M."/>
            <person name="Hauser L."/>
            <person name="Kyrpides N."/>
            <person name="Mikhailova N."/>
            <person name="Miller C.D."/>
            <person name="Anderson A.J."/>
            <person name="Sims R.C."/>
            <person name="Richardson P."/>
        </authorList>
    </citation>
    <scope>NUCLEOTIDE SEQUENCE [LARGE SCALE GENOMIC DNA]</scope>
    <source>
        <strain evidence="2">JLS</strain>
    </source>
</reference>
<evidence type="ECO:0000256" key="1">
    <source>
        <dbReference type="SAM" id="MobiDB-lite"/>
    </source>
</evidence>